<accession>A0A0R3VXR4</accession>
<evidence type="ECO:0000313" key="3">
    <source>
        <dbReference type="WBParaSite" id="TASK_0000220801-mRNA-1"/>
    </source>
</evidence>
<dbReference type="Proteomes" id="UP000282613">
    <property type="component" value="Unassembled WGS sequence"/>
</dbReference>
<dbReference type="WBParaSite" id="TASK_0000220801-mRNA-1">
    <property type="protein sequence ID" value="TASK_0000220801-mRNA-1"/>
    <property type="gene ID" value="TASK_0000220801"/>
</dbReference>
<protein>
    <submittedName>
        <fullName evidence="3">Secreted protein</fullName>
    </submittedName>
</protein>
<dbReference type="AlphaFoldDB" id="A0A0R3VXR4"/>
<keyword evidence="2" id="KW-1185">Reference proteome</keyword>
<sequence>MLGFCHELLSSLHSLLVERPDVLERLKTWYIGSTVTSASWQNVTSDSSTTSLIGCYASGVSASSTSMTQSSSVESCGVDGAGC</sequence>
<reference evidence="1 2" key="2">
    <citation type="submission" date="2018-11" db="EMBL/GenBank/DDBJ databases">
        <authorList>
            <consortium name="Pathogen Informatics"/>
        </authorList>
    </citation>
    <scope>NUCLEOTIDE SEQUENCE [LARGE SCALE GENOMIC DNA]</scope>
</reference>
<proteinExistence type="predicted"/>
<gene>
    <name evidence="1" type="ORF">TASK_LOCUS2208</name>
</gene>
<dbReference type="EMBL" id="UYRS01001211">
    <property type="protein sequence ID" value="VDK24565.1"/>
    <property type="molecule type" value="Genomic_DNA"/>
</dbReference>
<name>A0A0R3VXR4_TAEAS</name>
<evidence type="ECO:0000313" key="1">
    <source>
        <dbReference type="EMBL" id="VDK24565.1"/>
    </source>
</evidence>
<organism evidence="3">
    <name type="scientific">Taenia asiatica</name>
    <name type="common">Asian tapeworm</name>
    <dbReference type="NCBI Taxonomy" id="60517"/>
    <lineage>
        <taxon>Eukaryota</taxon>
        <taxon>Metazoa</taxon>
        <taxon>Spiralia</taxon>
        <taxon>Lophotrochozoa</taxon>
        <taxon>Platyhelminthes</taxon>
        <taxon>Cestoda</taxon>
        <taxon>Eucestoda</taxon>
        <taxon>Cyclophyllidea</taxon>
        <taxon>Taeniidae</taxon>
        <taxon>Taenia</taxon>
    </lineage>
</organism>
<evidence type="ECO:0000313" key="2">
    <source>
        <dbReference type="Proteomes" id="UP000282613"/>
    </source>
</evidence>
<reference evidence="3" key="1">
    <citation type="submission" date="2017-02" db="UniProtKB">
        <authorList>
            <consortium name="WormBaseParasite"/>
        </authorList>
    </citation>
    <scope>IDENTIFICATION</scope>
</reference>